<keyword evidence="9" id="KW-0679">Respiratory chain</keyword>
<organism evidence="10">
    <name type="scientific">Brachycybe lecontii</name>
    <name type="common">Millipede</name>
    <dbReference type="NCBI Taxonomy" id="1176341"/>
    <lineage>
        <taxon>Eukaryota</taxon>
        <taxon>Metazoa</taxon>
        <taxon>Ecdysozoa</taxon>
        <taxon>Arthropoda</taxon>
        <taxon>Myriapoda</taxon>
        <taxon>Diplopoda</taxon>
        <taxon>Helminthomorpha</taxon>
        <taxon>Playtdesmida</taxon>
        <taxon>Andrognathidae</taxon>
        <taxon>Brachycybe</taxon>
    </lineage>
</organism>
<evidence type="ECO:0000256" key="7">
    <source>
        <dbReference type="ARBA" id="ARBA00023136"/>
    </source>
</evidence>
<dbReference type="EC" id="7.1.1.2" evidence="9"/>
<protein>
    <recommendedName>
        <fullName evidence="3 9">NADH-ubiquinone oxidoreductase chain 3</fullName>
        <ecNumber evidence="9">7.1.1.2</ecNumber>
    </recommendedName>
</protein>
<dbReference type="AlphaFoldDB" id="S4SZX5"/>
<evidence type="ECO:0000256" key="9">
    <source>
        <dbReference type="RuleBase" id="RU003640"/>
    </source>
</evidence>
<dbReference type="CTD" id="4537"/>
<dbReference type="InterPro" id="IPR000440">
    <property type="entry name" value="NADH_UbQ/plastoQ_OxRdtase_su3"/>
</dbReference>
<keyword evidence="9 10" id="KW-0496">Mitochondrion</keyword>
<keyword evidence="7 9" id="KW-0472">Membrane</keyword>
<dbReference type="GO" id="GO:0008137">
    <property type="term" value="F:NADH dehydrogenase (ubiquinone) activity"/>
    <property type="evidence" value="ECO:0007669"/>
    <property type="project" value="UniProtKB-UniRule"/>
</dbReference>
<comment type="function">
    <text evidence="9">Core subunit of the mitochondrial membrane respiratory chain NADH dehydrogenase (Complex I) which catalyzes electron transfer from NADH through the respiratory chain, using ubiquinone as an electron acceptor. Essential for the catalytic activity of complex I.</text>
</comment>
<comment type="catalytic activity">
    <reaction evidence="8 9">
        <text>a ubiquinone + NADH + 5 H(+)(in) = a ubiquinol + NAD(+) + 4 H(+)(out)</text>
        <dbReference type="Rhea" id="RHEA:29091"/>
        <dbReference type="Rhea" id="RHEA-COMP:9565"/>
        <dbReference type="Rhea" id="RHEA-COMP:9566"/>
        <dbReference type="ChEBI" id="CHEBI:15378"/>
        <dbReference type="ChEBI" id="CHEBI:16389"/>
        <dbReference type="ChEBI" id="CHEBI:17976"/>
        <dbReference type="ChEBI" id="CHEBI:57540"/>
        <dbReference type="ChEBI" id="CHEBI:57945"/>
        <dbReference type="EC" id="7.1.1.2"/>
    </reaction>
</comment>
<sequence>MLLISLMSMMIIIISLIILMMTTILSMKSMSDREKTSPFECGFDPMNSSRTPFSIHFFMIAIIFIIFDIEIVILLPIPISLFNSNNIYMLLTSMMFISTLLMGLFYEWKMGSLKWIN</sequence>
<feature type="transmembrane region" description="Helical" evidence="9">
    <location>
        <begin position="87"/>
        <end position="106"/>
    </location>
</feature>
<evidence type="ECO:0000256" key="2">
    <source>
        <dbReference type="ARBA" id="ARBA00008472"/>
    </source>
</evidence>
<evidence type="ECO:0000256" key="3">
    <source>
        <dbReference type="ARBA" id="ARBA00021007"/>
    </source>
</evidence>
<dbReference type="InterPro" id="IPR038430">
    <property type="entry name" value="NDAH_ubi_oxred_su3_sf"/>
</dbReference>
<geneLocation type="mitochondrion" evidence="10"/>
<dbReference type="PANTHER" id="PTHR11058:SF9">
    <property type="entry name" value="NADH-UBIQUINONE OXIDOREDUCTASE CHAIN 3"/>
    <property type="match status" value="1"/>
</dbReference>
<comment type="similarity">
    <text evidence="2 9">Belongs to the complex I subunit 3 family.</text>
</comment>
<accession>S4SZX5</accession>
<evidence type="ECO:0000256" key="4">
    <source>
        <dbReference type="ARBA" id="ARBA00022448"/>
    </source>
</evidence>
<keyword evidence="9" id="KW-0830">Ubiquinone</keyword>
<evidence type="ECO:0000256" key="5">
    <source>
        <dbReference type="ARBA" id="ARBA00022692"/>
    </source>
</evidence>
<dbReference type="Pfam" id="PF00507">
    <property type="entry name" value="Oxidored_q4"/>
    <property type="match status" value="1"/>
</dbReference>
<feature type="transmembrane region" description="Helical" evidence="9">
    <location>
        <begin position="6"/>
        <end position="25"/>
    </location>
</feature>
<dbReference type="GeneID" id="16488862"/>
<dbReference type="EMBL" id="JX437064">
    <property type="protein sequence ID" value="AFR77042.1"/>
    <property type="molecule type" value="Genomic_DNA"/>
</dbReference>
<evidence type="ECO:0000256" key="1">
    <source>
        <dbReference type="ARBA" id="ARBA00004370"/>
    </source>
</evidence>
<feature type="transmembrane region" description="Helical" evidence="9">
    <location>
        <begin position="55"/>
        <end position="75"/>
    </location>
</feature>
<comment type="subcellular location">
    <subcellularLocation>
        <location evidence="1">Membrane</location>
    </subcellularLocation>
    <subcellularLocation>
        <location evidence="9">Mitochondrion membrane</location>
        <topology evidence="9">Multi-pass membrane protein</topology>
    </subcellularLocation>
</comment>
<dbReference type="GO" id="GO:0030964">
    <property type="term" value="C:NADH dehydrogenase complex"/>
    <property type="evidence" value="ECO:0007669"/>
    <property type="project" value="TreeGrafter"/>
</dbReference>
<name>S4SZX5_BRALC</name>
<reference evidence="10" key="1">
    <citation type="journal article" date="2013" name="PLoS ONE">
        <title>Arthropod phylogenetics in light of three novel millipede (myriapoda: diplopoda) mitochondrial genomes with comments on the appropriateness of mitochondrial genome sequence data for inferring deep level relationships.</title>
        <authorList>
            <person name="Brewer M.S."/>
            <person name="Swafford L."/>
            <person name="Spruill C.L."/>
            <person name="Bond J.E."/>
        </authorList>
    </citation>
    <scope>NUCLEOTIDE SEQUENCE</scope>
</reference>
<evidence type="ECO:0000256" key="6">
    <source>
        <dbReference type="ARBA" id="ARBA00022989"/>
    </source>
</evidence>
<keyword evidence="6 9" id="KW-1133">Transmembrane helix</keyword>
<dbReference type="RefSeq" id="YP_008378745.1">
    <property type="nucleotide sequence ID" value="NC_021934.1"/>
</dbReference>
<dbReference type="Gene3D" id="1.20.58.1610">
    <property type="entry name" value="NADH:ubiquinone/plastoquinone oxidoreductase, chain 3"/>
    <property type="match status" value="1"/>
</dbReference>
<gene>
    <name evidence="10" type="primary">ND3</name>
</gene>
<keyword evidence="5 9" id="KW-0812">Transmembrane</keyword>
<keyword evidence="9" id="KW-0249">Electron transport</keyword>
<keyword evidence="9" id="KW-1278">Translocase</keyword>
<evidence type="ECO:0000256" key="8">
    <source>
        <dbReference type="ARBA" id="ARBA00049551"/>
    </source>
</evidence>
<keyword evidence="4 9" id="KW-0813">Transport</keyword>
<proteinExistence type="inferred from homology"/>
<dbReference type="GO" id="GO:0031966">
    <property type="term" value="C:mitochondrial membrane"/>
    <property type="evidence" value="ECO:0007669"/>
    <property type="project" value="UniProtKB-SubCell"/>
</dbReference>
<evidence type="ECO:0000313" key="10">
    <source>
        <dbReference type="EMBL" id="AFR77042.1"/>
    </source>
</evidence>
<dbReference type="PANTHER" id="PTHR11058">
    <property type="entry name" value="NADH-UBIQUINONE OXIDOREDUCTASE CHAIN 3"/>
    <property type="match status" value="1"/>
</dbReference>
<keyword evidence="9" id="KW-0520">NAD</keyword>